<dbReference type="Gene3D" id="2.40.30.10">
    <property type="entry name" value="Translation factors"/>
    <property type="match status" value="1"/>
</dbReference>
<dbReference type="InterPro" id="IPR001433">
    <property type="entry name" value="OxRdtase_FAD/NAD-bd"/>
</dbReference>
<dbReference type="SUPFAM" id="SSF63380">
    <property type="entry name" value="Riboflavin synthase domain-like"/>
    <property type="match status" value="1"/>
</dbReference>
<keyword evidence="11" id="KW-0411">Iron-sulfur</keyword>
<evidence type="ECO:0000256" key="3">
    <source>
        <dbReference type="ARBA" id="ARBA00022630"/>
    </source>
</evidence>
<evidence type="ECO:0000313" key="16">
    <source>
        <dbReference type="Proteomes" id="UP000076825"/>
    </source>
</evidence>
<dbReference type="GO" id="GO:0046872">
    <property type="term" value="F:metal ion binding"/>
    <property type="evidence" value="ECO:0007669"/>
    <property type="project" value="UniProtKB-KW"/>
</dbReference>
<evidence type="ECO:0000256" key="5">
    <source>
        <dbReference type="ARBA" id="ARBA00022714"/>
    </source>
</evidence>
<dbReference type="EMBL" id="LT546645">
    <property type="protein sequence ID" value="SAI72138.1"/>
    <property type="molecule type" value="Genomic_DNA"/>
</dbReference>
<keyword evidence="16" id="KW-1185">Reference proteome</keyword>
<dbReference type="InterPro" id="IPR050415">
    <property type="entry name" value="MRET"/>
</dbReference>
<dbReference type="SUPFAM" id="SSF52343">
    <property type="entry name" value="Ferredoxin reductase-like, C-terminal NADP-linked domain"/>
    <property type="match status" value="1"/>
</dbReference>
<evidence type="ECO:0000256" key="11">
    <source>
        <dbReference type="ARBA" id="ARBA00023014"/>
    </source>
</evidence>
<keyword evidence="8 13" id="KW-1133">Transmembrane helix</keyword>
<keyword evidence="7" id="KW-0274">FAD</keyword>
<evidence type="ECO:0000256" key="6">
    <source>
        <dbReference type="ARBA" id="ARBA00022723"/>
    </source>
</evidence>
<keyword evidence="10" id="KW-0408">Iron</keyword>
<dbReference type="GO" id="GO:0050660">
    <property type="term" value="F:flavin adenine dinucleotide binding"/>
    <property type="evidence" value="ECO:0007669"/>
    <property type="project" value="TreeGrafter"/>
</dbReference>
<evidence type="ECO:0000256" key="12">
    <source>
        <dbReference type="ARBA" id="ARBA00023136"/>
    </source>
</evidence>
<dbReference type="Gene3D" id="3.40.50.80">
    <property type="entry name" value="Nucleotide-binding domain of ferredoxin-NADP reductase (FNR) module"/>
    <property type="match status" value="1"/>
</dbReference>
<dbReference type="PANTHER" id="PTHR47354">
    <property type="entry name" value="NADH OXIDOREDUCTASE HCR"/>
    <property type="match status" value="1"/>
</dbReference>
<dbReference type="InterPro" id="IPR039261">
    <property type="entry name" value="FNR_nucleotide-bd"/>
</dbReference>
<dbReference type="InterPro" id="IPR013112">
    <property type="entry name" value="FAD-bd_8"/>
</dbReference>
<evidence type="ECO:0000256" key="10">
    <source>
        <dbReference type="ARBA" id="ARBA00023004"/>
    </source>
</evidence>
<dbReference type="STRING" id="123899.SAMEA3906487_03061"/>
<keyword evidence="12 13" id="KW-0472">Membrane</keyword>
<dbReference type="InterPro" id="IPR013130">
    <property type="entry name" value="Fe3_Rdtase_TM_dom"/>
</dbReference>
<evidence type="ECO:0000256" key="4">
    <source>
        <dbReference type="ARBA" id="ARBA00022692"/>
    </source>
</evidence>
<dbReference type="Pfam" id="PF08022">
    <property type="entry name" value="FAD_binding_8"/>
    <property type="match status" value="1"/>
</dbReference>
<feature type="domain" description="FAD-binding FR-type" evidence="14">
    <location>
        <begin position="197"/>
        <end position="294"/>
    </location>
</feature>
<feature type="transmembrane region" description="Helical" evidence="13">
    <location>
        <begin position="23"/>
        <end position="42"/>
    </location>
</feature>
<dbReference type="GO" id="GO:0016020">
    <property type="term" value="C:membrane"/>
    <property type="evidence" value="ECO:0007669"/>
    <property type="project" value="UniProtKB-SubCell"/>
</dbReference>
<dbReference type="PANTHER" id="PTHR47354:SF8">
    <property type="entry name" value="1,2-PHENYLACETYL-COA EPOXIDASE, SUBUNIT E"/>
    <property type="match status" value="1"/>
</dbReference>
<dbReference type="EC" id="1.14.13.7" evidence="15"/>
<gene>
    <name evidence="15" type="primary">dmpP_2</name>
    <name evidence="15" type="ORF">SAMEA3906487_03061</name>
</gene>
<name>A0A157M3S9_9BORD</name>
<evidence type="ECO:0000256" key="8">
    <source>
        <dbReference type="ARBA" id="ARBA00022989"/>
    </source>
</evidence>
<evidence type="ECO:0000256" key="13">
    <source>
        <dbReference type="SAM" id="Phobius"/>
    </source>
</evidence>
<feature type="transmembrane region" description="Helical" evidence="13">
    <location>
        <begin position="173"/>
        <end position="191"/>
    </location>
</feature>
<feature type="transmembrane region" description="Helical" evidence="13">
    <location>
        <begin position="63"/>
        <end position="78"/>
    </location>
</feature>
<organism evidence="15 16">
    <name type="scientific">Bordetella trematum</name>
    <dbReference type="NCBI Taxonomy" id="123899"/>
    <lineage>
        <taxon>Bacteria</taxon>
        <taxon>Pseudomonadati</taxon>
        <taxon>Pseudomonadota</taxon>
        <taxon>Betaproteobacteria</taxon>
        <taxon>Burkholderiales</taxon>
        <taxon>Alcaligenaceae</taxon>
        <taxon>Bordetella</taxon>
    </lineage>
</organism>
<dbReference type="InterPro" id="IPR017927">
    <property type="entry name" value="FAD-bd_FR_type"/>
</dbReference>
<evidence type="ECO:0000256" key="2">
    <source>
        <dbReference type="ARBA" id="ARBA00004141"/>
    </source>
</evidence>
<keyword evidence="5" id="KW-0001">2Fe-2S</keyword>
<reference evidence="15 16" key="1">
    <citation type="submission" date="2016-04" db="EMBL/GenBank/DDBJ databases">
        <authorList>
            <consortium name="Pathogen Informatics"/>
        </authorList>
    </citation>
    <scope>NUCLEOTIDE SEQUENCE [LARGE SCALE GENOMIC DNA]</scope>
    <source>
        <strain evidence="15 16">H044680328</strain>
    </source>
</reference>
<keyword evidence="9 15" id="KW-0560">Oxidoreductase</keyword>
<dbReference type="PROSITE" id="PS51384">
    <property type="entry name" value="FAD_FR"/>
    <property type="match status" value="1"/>
</dbReference>
<accession>A0A157M3S9</accession>
<dbReference type="AlphaFoldDB" id="A0A157M3S9"/>
<comment type="subcellular location">
    <subcellularLocation>
        <location evidence="2">Membrane</location>
        <topology evidence="2">Multi-pass membrane protein</topology>
    </subcellularLocation>
</comment>
<keyword evidence="3" id="KW-0285">Flavoprotein</keyword>
<dbReference type="KEGG" id="btrm:SAMEA390648703061"/>
<dbReference type="Pfam" id="PF00175">
    <property type="entry name" value="NAD_binding_1"/>
    <property type="match status" value="1"/>
</dbReference>
<dbReference type="PATRIC" id="fig|123899.6.peg.3055"/>
<dbReference type="Pfam" id="PF01794">
    <property type="entry name" value="Ferric_reduct"/>
    <property type="match status" value="1"/>
</dbReference>
<dbReference type="eggNOG" id="COG4097">
    <property type="taxonomic scope" value="Bacteria"/>
</dbReference>
<keyword evidence="6" id="KW-0479">Metal-binding</keyword>
<evidence type="ECO:0000256" key="1">
    <source>
        <dbReference type="ARBA" id="ARBA00001974"/>
    </source>
</evidence>
<dbReference type="GO" id="GO:0051537">
    <property type="term" value="F:2 iron, 2 sulfur cluster binding"/>
    <property type="evidence" value="ECO:0007669"/>
    <property type="project" value="UniProtKB-KW"/>
</dbReference>
<evidence type="ECO:0000256" key="7">
    <source>
        <dbReference type="ARBA" id="ARBA00022827"/>
    </source>
</evidence>
<dbReference type="GO" id="GO:0018662">
    <property type="term" value="F:phenol 2-monooxygenase activity"/>
    <property type="evidence" value="ECO:0007669"/>
    <property type="project" value="UniProtKB-EC"/>
</dbReference>
<sequence>MEAFWLSPSPPGDLPWVMRQEGMLLTGILALGAMTAVMILALRPRWLESPLGGMDKAYLLHKWLGIIAIALSVAHWLTKQSKPLIVTAIGNAGRPAKVPAPDWVGILKPYAKTLGEWTFYALILMLVITLARRAVPYKRWYWLHRFMPLAYLLLVFHGIVLTPPAYWEGLGGWLLALTMMLGIAAAVRQLLRDLRPRYPHAGTVVSLAQRGDVLEVQCRMGDSWPGHDAGQFVFLRLPGEQEAHPFTLSDADKQNHLVRFHIKQRGDWTGSLRERLAPGIAVELDGPYGRFVPPDHDDGAVHVWVGAGVGATPFLSWLGQLHQDGHAPQAWLQYACQHAVDPLAQALQEAAARHPDVHLDIFADGRRWSPTEVLQRYQADKPLQVWFCGPAAMGKQLEQALKQSLPAASWQLHREHFAFR</sequence>
<feature type="transmembrane region" description="Helical" evidence="13">
    <location>
        <begin position="117"/>
        <end position="135"/>
    </location>
</feature>
<evidence type="ECO:0000313" key="15">
    <source>
        <dbReference type="EMBL" id="SAI72138.1"/>
    </source>
</evidence>
<feature type="transmembrane region" description="Helical" evidence="13">
    <location>
        <begin position="147"/>
        <end position="167"/>
    </location>
</feature>
<protein>
    <submittedName>
        <fullName evidence="15">Flavocytochrome</fullName>
        <ecNumber evidence="15">1.14.13.7</ecNumber>
    </submittedName>
</protein>
<dbReference type="Proteomes" id="UP000076825">
    <property type="component" value="Chromosome 1"/>
</dbReference>
<comment type="cofactor">
    <cofactor evidence="1">
        <name>FAD</name>
        <dbReference type="ChEBI" id="CHEBI:57692"/>
    </cofactor>
</comment>
<proteinExistence type="predicted"/>
<dbReference type="InterPro" id="IPR017938">
    <property type="entry name" value="Riboflavin_synthase-like_b-brl"/>
</dbReference>
<keyword evidence="4 13" id="KW-0812">Transmembrane</keyword>
<evidence type="ECO:0000259" key="14">
    <source>
        <dbReference type="PROSITE" id="PS51384"/>
    </source>
</evidence>
<evidence type="ECO:0000256" key="9">
    <source>
        <dbReference type="ARBA" id="ARBA00023002"/>
    </source>
</evidence>